<dbReference type="Gene3D" id="3.30.1580.10">
    <property type="entry name" value="Head-to-tail joining protein W"/>
    <property type="match status" value="1"/>
</dbReference>
<keyword evidence="1" id="KW-0175">Coiled coil</keyword>
<dbReference type="EMBL" id="MN062188">
    <property type="protein sequence ID" value="QEG09439.1"/>
    <property type="molecule type" value="Genomic_DNA"/>
</dbReference>
<organism evidence="2 3">
    <name type="scientific">Proteus phage Saba</name>
    <dbReference type="NCBI Taxonomy" id="2596672"/>
    <lineage>
        <taxon>Viruses</taxon>
        <taxon>Duplodnaviria</taxon>
        <taxon>Heunggongvirae</taxon>
        <taxon>Uroviricota</taxon>
        <taxon>Caudoviricetes</taxon>
        <taxon>Casjensviridae</taxon>
        <taxon>Cenphatecvirus</taxon>
        <taxon>Cenphatecvirus saba</taxon>
    </lineage>
</organism>
<evidence type="ECO:0000313" key="2">
    <source>
        <dbReference type="EMBL" id="QEG09439.1"/>
    </source>
</evidence>
<proteinExistence type="predicted"/>
<dbReference type="GO" id="GO:0019058">
    <property type="term" value="P:viral life cycle"/>
    <property type="evidence" value="ECO:0007669"/>
    <property type="project" value="InterPro"/>
</dbReference>
<evidence type="ECO:0000313" key="3">
    <source>
        <dbReference type="Proteomes" id="UP000322840"/>
    </source>
</evidence>
<reference evidence="3" key="1">
    <citation type="submission" date="2019-06" db="EMBL/GenBank/DDBJ databases">
        <title>The Complete Genome of Proteus mirabilis Siphophage Saba.</title>
        <authorList>
            <person name="Nyugen J."/>
            <person name="Harb L."/>
            <person name="Moreland R."/>
            <person name="Liu M."/>
            <person name="Ramsey J."/>
        </authorList>
    </citation>
    <scope>NUCLEOTIDE SEQUENCE [LARGE SCALE GENOMIC DNA]</scope>
</reference>
<name>A0A5B9N770_9CAUD</name>
<dbReference type="Pfam" id="PF02831">
    <property type="entry name" value="gpW"/>
    <property type="match status" value="1"/>
</dbReference>
<evidence type="ECO:0000256" key="1">
    <source>
        <dbReference type="SAM" id="Coils"/>
    </source>
</evidence>
<gene>
    <name evidence="2" type="ORF">CPT_Saba_066</name>
</gene>
<sequence length="91" mass="9938">MIPQCNDTLAELKRRYAEASRAYHDLQIGVSARVMVDQNSERIEYTAANRQGLLAYLTALRSQICAMAPNDPMCVCGTGFGVASGPLRGIF</sequence>
<protein>
    <submittedName>
        <fullName evidence="2">Head-to-tail connector complex protein</fullName>
    </submittedName>
</protein>
<dbReference type="InterPro" id="IPR004174">
    <property type="entry name" value="GpW"/>
</dbReference>
<feature type="coiled-coil region" evidence="1">
    <location>
        <begin position="2"/>
        <end position="29"/>
    </location>
</feature>
<dbReference type="Proteomes" id="UP000322840">
    <property type="component" value="Segment"/>
</dbReference>
<dbReference type="SUPFAM" id="SSF64210">
    <property type="entry name" value="Head-to-tail joining protein W, gpW"/>
    <property type="match status" value="1"/>
</dbReference>
<accession>A0A5B9N770</accession>
<dbReference type="InterPro" id="IPR036626">
    <property type="entry name" value="GpW_sf"/>
</dbReference>
<keyword evidence="3" id="KW-1185">Reference proteome</keyword>